<comment type="caution">
    <text evidence="2">The sequence shown here is derived from an EMBL/GenBank/DDBJ whole genome shotgun (WGS) entry which is preliminary data.</text>
</comment>
<feature type="transmembrane region" description="Helical" evidence="1">
    <location>
        <begin position="757"/>
        <end position="776"/>
    </location>
</feature>
<keyword evidence="1" id="KW-0812">Transmembrane</keyword>
<gene>
    <name evidence="2" type="ORF">THRCLA_10169</name>
</gene>
<evidence type="ECO:0000313" key="3">
    <source>
        <dbReference type="Proteomes" id="UP000243217"/>
    </source>
</evidence>
<feature type="transmembrane region" description="Helical" evidence="1">
    <location>
        <begin position="1664"/>
        <end position="1681"/>
    </location>
</feature>
<evidence type="ECO:0000313" key="2">
    <source>
        <dbReference type="EMBL" id="OQR88669.1"/>
    </source>
</evidence>
<keyword evidence="1" id="KW-1133">Transmembrane helix</keyword>
<feature type="transmembrane region" description="Helical" evidence="1">
    <location>
        <begin position="1613"/>
        <end position="1631"/>
    </location>
</feature>
<evidence type="ECO:0000256" key="1">
    <source>
        <dbReference type="SAM" id="Phobius"/>
    </source>
</evidence>
<accession>A0A1V9YS70</accession>
<feature type="transmembrane region" description="Helical" evidence="1">
    <location>
        <begin position="666"/>
        <end position="692"/>
    </location>
</feature>
<dbReference type="EMBL" id="JNBS01003070">
    <property type="protein sequence ID" value="OQR88669.1"/>
    <property type="molecule type" value="Genomic_DNA"/>
</dbReference>
<dbReference type="Proteomes" id="UP000243217">
    <property type="component" value="Unassembled WGS sequence"/>
</dbReference>
<organism evidence="2 3">
    <name type="scientific">Thraustotheca clavata</name>
    <dbReference type="NCBI Taxonomy" id="74557"/>
    <lineage>
        <taxon>Eukaryota</taxon>
        <taxon>Sar</taxon>
        <taxon>Stramenopiles</taxon>
        <taxon>Oomycota</taxon>
        <taxon>Saprolegniomycetes</taxon>
        <taxon>Saprolegniales</taxon>
        <taxon>Achlyaceae</taxon>
        <taxon>Thraustotheca</taxon>
    </lineage>
</organism>
<feature type="transmembrane region" description="Helical" evidence="1">
    <location>
        <begin position="634"/>
        <end position="654"/>
    </location>
</feature>
<sequence length="1778" mass="200177">MPPPILPASNLPLRRATTLMVHLDARSKRGIAWCVAGCIYLAFSAASSVYYTYILRSSLQNDLFWAGFNTTGMQSFIADAFNAFLATNSNSSMDLHNILFTKDYSDVQNMILLDTSYPRRVVYTDMISLDVAIPSLRAVTMDYTLWLPIQYCWCDFNRQWELAHTLKRQQRCLVKDIDNGAVYLESLLRNIDMNDWMNTIGSAFNQSISSVFMTSGSGQTWLANVFDPSTTIEQEISYWQFMNITKFEMQWHNLWQGGIVETISIANALGMKQSITIKNIPRAGRDYTWTSLSCYWTLSNDFWASGTLSVPLVRINNSELDFESLNHYNNSALQIILMHQHIGPLLTIDTRYISIPQSLITLLKAFQSTFGTQKPLKSSWIGLEQEISMVPPSWNSLVGFQYYGGSPLCLMGKEQSFIQASFSFFDTCDGPIPATLKLDVISLLFAHTTIELQPFCDTYLIATSICSAVLEIKSQWSIAIADSLKTMATAAKQDIIKLNIEQIQFASNNTESTLLRQSLLTTDDSSWNALGLIQLYEWVKGSREVISFEGDMGSIALMSSLYPQEKFQAIELEIPNSTCEYFWYLALYAGGGLAFMATFVFLRALSINFSISGINLFFFNRVASFVWIGRPVFVIRGITAVILLSTAQIELVATQQLTALTFNQRSFLETAVIAGEATWLSYVIVDVLLIIFTECANIYGPISSLMLWLALVLYSTLAPVMPQATIERNCQSVNIDVQLICTSGSLEIGSFTRSQEILGLTLATIMLSLLLAFFFGGCCKKISKDDDNDDAGTPMVIPAAGQAFLNLRIVQIENTSNWCMDYAISALCGLIPFEFGQNHYVFDIKLWVVWQKKHAHTTLHLHSPSLALPSAVKRTKTIEAPSTFDIDQTTQMPITGLLHRIPWDKIKVFVGFFYLCSTVSSSIAYINVSAMNMANDFFWPGFNSSGMDAFLGNWFNRQLYYYNTSTLLHLDDPAYSDTKLYNSSTTLVTSVAHYNSMIYYETLSSIGSAIAGLRATPAQSTPWLFTQYCWVDFKRTWEMANTHARQQRCLKYKENGAVYLEAMLRNTRWYELDLRWGDAIKAGIMNALFLTVDGTRWWSITINIQNTVDDEILYWKYYEIAYFVLQWQNYKSMGLYDAFTVQSAFGLDYTITLKQSKGSYNYDVETSMKMYWAFASDLVYIGTNVSSKSLLRSSSDFIYANSSLQSILIKNGTLAPTFGNGFTLFAKEIGPFGSIDMYHVPMSPELLTLHRQFTGLLGTILTTKPDISTSYQNIAVPTLSPAPSTWFSNDTFVLGGNILCDPFKTPTRNIMESGLDAFFGVSSVCSSYFGEYISMSSNQAVFALIAMQLSKWPLDKFSDSCDFEVSNPDGCLSMVESAQSFTNLAFTTSQLESLVPLFSAAQDAIQSQHVQIFQYGMNAGVPVLLRLDLLDKNDAGFALFAWCFLWDWVNGLREVVSFEGDYGSINIVSTLMTTTELAPSPLEIPDHLALFLRDCVVYVTSVLAGVGLLVAFNLLDSKGHISGNHLFGINRVAGIVWVGRPLLFVRSLTAMCVLSTARLELVQVGIATHVKAVESNPVLTFLSAGEIGWLIYVLNDILMVYTQHYAKLYITKALYLLWFISALWTFTAPVTHTATIHRSCKALDMNLQLQCVSGVVAIGDSTRFFALTALSLTCLILCYVLERYRYPSFQMEISRSQYLSCEAKYLYALDEWKFDGIYYLDKASAAMNGMLIISYRNTFYVFDIKTWRRFRLYVPQDHYTSMDDRTRQKLKHAYPLVE</sequence>
<protein>
    <submittedName>
        <fullName evidence="2">Uncharacterized protein</fullName>
    </submittedName>
</protein>
<reference evidence="2 3" key="1">
    <citation type="journal article" date="2014" name="Genome Biol. Evol.">
        <title>The secreted proteins of Achlya hypogyna and Thraustotheca clavata identify the ancestral oomycete secretome and reveal gene acquisitions by horizontal gene transfer.</title>
        <authorList>
            <person name="Misner I."/>
            <person name="Blouin N."/>
            <person name="Leonard G."/>
            <person name="Richards T.A."/>
            <person name="Lane C.E."/>
        </authorList>
    </citation>
    <scope>NUCLEOTIDE SEQUENCE [LARGE SCALE GENOMIC DNA]</scope>
    <source>
        <strain evidence="2 3">ATCC 34112</strain>
    </source>
</reference>
<feature type="transmembrane region" description="Helical" evidence="1">
    <location>
        <begin position="1577"/>
        <end position="1601"/>
    </location>
</feature>
<name>A0A1V9YS70_9STRA</name>
<keyword evidence="3" id="KW-1185">Reference proteome</keyword>
<dbReference type="OrthoDB" id="75649at2759"/>
<feature type="transmembrane region" description="Helical" evidence="1">
    <location>
        <begin position="698"/>
        <end position="718"/>
    </location>
</feature>
<proteinExistence type="predicted"/>
<feature type="transmembrane region" description="Helical" evidence="1">
    <location>
        <begin position="30"/>
        <end position="53"/>
    </location>
</feature>
<feature type="transmembrane region" description="Helical" evidence="1">
    <location>
        <begin position="1496"/>
        <end position="1515"/>
    </location>
</feature>
<keyword evidence="1" id="KW-0472">Membrane</keyword>